<gene>
    <name evidence="2" type="ORF">KTQ36_07335</name>
</gene>
<dbReference type="InterPro" id="IPR005583">
    <property type="entry name" value="YaaA"/>
</dbReference>
<sequence>MLIIVSPAKSLDLESDYPEEPTVPRFERDAAKIARAADKLSASDLKEIMGISDQLAELNKERYDKFFSTETRPAIRTFSGDVYRGFDVASAEPEVIDYAQDHLRILSGLYGMLRPLDRMRPYRLEMGTSWSPEQGDKGKLTDHWGDKVAKELRKQLREEGSHILLNLASNEYYDVVRGKLPKKTRIVAPDFRVETAKGLQFQSFAAKVARGAMARWVCDTRTEDVDGLQAFDRDGWRYRKEGSEPDKPLFVREG</sequence>
<dbReference type="PANTHER" id="PTHR30283">
    <property type="entry name" value="PEROXIDE STRESS RESPONSE PROTEIN YAAA"/>
    <property type="match status" value="1"/>
</dbReference>
<proteinExistence type="inferred from homology"/>
<name>A0ABS6V6B7_9SPHN</name>
<evidence type="ECO:0000313" key="2">
    <source>
        <dbReference type="EMBL" id="MBW0145108.1"/>
    </source>
</evidence>
<dbReference type="PANTHER" id="PTHR30283:SF4">
    <property type="entry name" value="PEROXIDE STRESS RESISTANCE PROTEIN YAAA"/>
    <property type="match status" value="1"/>
</dbReference>
<dbReference type="RefSeq" id="WP_218633044.1">
    <property type="nucleotide sequence ID" value="NZ_JAHVAH010000001.1"/>
</dbReference>
<comment type="caution">
    <text evidence="2">The sequence shown here is derived from an EMBL/GenBank/DDBJ whole genome shotgun (WGS) entry which is preliminary data.</text>
</comment>
<comment type="similarity">
    <text evidence="1">Belongs to the UPF0246 family.</text>
</comment>
<keyword evidence="3" id="KW-1185">Reference proteome</keyword>
<accession>A0ABS6V6B7</accession>
<organism evidence="2 3">
    <name type="scientific">Sphingomicrobium clamense</name>
    <dbReference type="NCBI Taxonomy" id="2851013"/>
    <lineage>
        <taxon>Bacteria</taxon>
        <taxon>Pseudomonadati</taxon>
        <taxon>Pseudomonadota</taxon>
        <taxon>Alphaproteobacteria</taxon>
        <taxon>Sphingomonadales</taxon>
        <taxon>Sphingomonadaceae</taxon>
        <taxon>Sphingomicrobium</taxon>
    </lineage>
</organism>
<protein>
    <recommendedName>
        <fullName evidence="1">UPF0246 protein KTQ36_07335</fullName>
    </recommendedName>
</protein>
<evidence type="ECO:0000313" key="3">
    <source>
        <dbReference type="Proteomes" id="UP000698028"/>
    </source>
</evidence>
<reference evidence="2 3" key="1">
    <citation type="submission" date="2021-07" db="EMBL/GenBank/DDBJ databases">
        <title>The draft genome sequence of Sphingomicrobium sp. B8.</title>
        <authorList>
            <person name="Mu L."/>
        </authorList>
    </citation>
    <scope>NUCLEOTIDE SEQUENCE [LARGE SCALE GENOMIC DNA]</scope>
    <source>
        <strain evidence="2 3">B8</strain>
    </source>
</reference>
<dbReference type="Pfam" id="PF03883">
    <property type="entry name" value="H2O2_YaaD"/>
    <property type="match status" value="1"/>
</dbReference>
<evidence type="ECO:0000256" key="1">
    <source>
        <dbReference type="HAMAP-Rule" id="MF_00652"/>
    </source>
</evidence>
<dbReference type="HAMAP" id="MF_00652">
    <property type="entry name" value="UPF0246"/>
    <property type="match status" value="1"/>
</dbReference>
<dbReference type="Proteomes" id="UP000698028">
    <property type="component" value="Unassembled WGS sequence"/>
</dbReference>
<dbReference type="EMBL" id="JAHVAH010000001">
    <property type="protein sequence ID" value="MBW0145108.1"/>
    <property type="molecule type" value="Genomic_DNA"/>
</dbReference>